<dbReference type="Proteomes" id="UP000070659">
    <property type="component" value="Unassembled WGS sequence"/>
</dbReference>
<organism evidence="2 5">
    <name type="scientific">Carbonactinospora thermoautotrophica</name>
    <dbReference type="NCBI Taxonomy" id="1469144"/>
    <lineage>
        <taxon>Bacteria</taxon>
        <taxon>Bacillati</taxon>
        <taxon>Actinomycetota</taxon>
        <taxon>Actinomycetes</taxon>
        <taxon>Kitasatosporales</taxon>
        <taxon>Carbonactinosporaceae</taxon>
        <taxon>Carbonactinospora</taxon>
    </lineage>
</organism>
<feature type="domain" description="HTH cro/C1-type" evidence="1">
    <location>
        <begin position="13"/>
        <end position="68"/>
    </location>
</feature>
<evidence type="ECO:0000259" key="1">
    <source>
        <dbReference type="PROSITE" id="PS50943"/>
    </source>
</evidence>
<gene>
    <name evidence="2" type="ORF">LI90_2051</name>
    <name evidence="3" type="ORF">TH66_11145</name>
    <name evidence="4" type="ORF">TR74_11840</name>
</gene>
<proteinExistence type="predicted"/>
<evidence type="ECO:0000313" key="2">
    <source>
        <dbReference type="EMBL" id="KWX01023.1"/>
    </source>
</evidence>
<dbReference type="InterPro" id="IPR001387">
    <property type="entry name" value="Cro/C1-type_HTH"/>
</dbReference>
<dbReference type="Proteomes" id="UP000070188">
    <property type="component" value="Unassembled WGS sequence"/>
</dbReference>
<protein>
    <recommendedName>
        <fullName evidence="1">HTH cro/C1-type domain-containing protein</fullName>
    </recommendedName>
</protein>
<evidence type="ECO:0000313" key="3">
    <source>
        <dbReference type="EMBL" id="KWX03455.1"/>
    </source>
</evidence>
<reference evidence="2" key="3">
    <citation type="submission" date="2015-04" db="EMBL/GenBank/DDBJ databases">
        <title>Physiological reanalysis, assessment of diazotrophy, and genome sequences of multiple isolates of Streptomyces thermoautotrophicus.</title>
        <authorList>
            <person name="MacKellar D.C."/>
            <person name="Lieber L."/>
            <person name="Norman J."/>
            <person name="Bolger A."/>
            <person name="Tobin C."/>
            <person name="Murray J.W."/>
            <person name="Woodward J."/>
            <person name="Friesen M."/>
            <person name="Prell J."/>
        </authorList>
    </citation>
    <scope>NUCLEOTIDE SEQUENCE [LARGE SCALE GENOMIC DNA]</scope>
    <source>
        <strain evidence="2">H1</strain>
    </source>
</reference>
<reference evidence="3 7" key="1">
    <citation type="submission" date="2015-02" db="EMBL/GenBank/DDBJ databases">
        <title>Physiological reanalysis, assessment of diazotrophy, and genome sequences of multiple isolates of Streptomyces thermoautotrophicus.</title>
        <authorList>
            <person name="MacKellar D.C."/>
            <person name="Lieber L."/>
            <person name="Norman J."/>
            <person name="Bolger A."/>
            <person name="Tobin C."/>
            <person name="Murray J.W."/>
            <person name="Prell J."/>
        </authorList>
    </citation>
    <scope>NUCLEOTIDE SEQUENCE [LARGE SCALE GENOMIC DNA]</scope>
    <source>
        <strain evidence="3 7">UBT1</strain>
    </source>
</reference>
<name>A0A132MT48_9ACTN</name>
<dbReference type="EMBL" id="JYIK01000894">
    <property type="protein sequence ID" value="KWX09068.1"/>
    <property type="molecule type" value="Genomic_DNA"/>
</dbReference>
<evidence type="ECO:0000313" key="7">
    <source>
        <dbReference type="Proteomes" id="UP000070659"/>
    </source>
</evidence>
<evidence type="ECO:0000313" key="4">
    <source>
        <dbReference type="EMBL" id="KWX09068.1"/>
    </source>
</evidence>
<sequence>MSGEPSGMIGERVRAWRRHRRLGVDELAARSGLPQRFLAQAERGEQRFERWWQVAQVADVLEVPACELAGQPYLPADPGDSRVGAAVVRIRRVLLEAGSSELGQVPRRRGELGERVAEATRLRLYGADEELARRLPDLLADLIVAAREESAAGPWQLLVEACDSTAVLLTRLGVVDLAWTCVERMADAARRAGEAAAGLVELRRADVLLAIGARARAVEICRRAVAGQDASRDRGVMRLCGMLLATASLAAAALNRPEAAFGFLRDAEAVADRVSGDNADGWGLAFGPETLGVWRLGVLVELGHGADAVESARSTDPGRLVPGEQVAAYYTGLARAYALVDRYDDALRALLRAEDAAAFRIRIDPLVRELVADMMGHARREAGGRELRGIARRLGLG</sequence>
<reference evidence="5" key="4">
    <citation type="submission" date="2015-04" db="EMBL/GenBank/DDBJ databases">
        <title>Physiological reanalysis, assessment of diazotrophy, and genome sequences of multiple isolates of Streptomyces thermoautotrophicus.</title>
        <authorList>
            <person name="MacKellar D.C."/>
            <person name="Lieber L."/>
            <person name="Norman J."/>
            <person name="Bolger A."/>
            <person name="Tobin C."/>
            <person name="Murray J.W."/>
            <person name="Chang R."/>
            <person name="Ford T."/>
            <person name="Nguyen P.Q."/>
            <person name="Woodward J."/>
            <person name="Permingeat H."/>
            <person name="Joshi N.S."/>
            <person name="Silver P.A."/>
            <person name="Usadel B."/>
            <person name="Rutherford A.W."/>
            <person name="Friesen M."/>
            <person name="Prell J."/>
        </authorList>
    </citation>
    <scope>NUCLEOTIDE SEQUENCE [LARGE SCALE GENOMIC DNA]</scope>
    <source>
        <strain evidence="5">H1</strain>
    </source>
</reference>
<dbReference type="InterPro" id="IPR010982">
    <property type="entry name" value="Lambda_DNA-bd_dom_sf"/>
</dbReference>
<dbReference type="STRING" id="1469144.LI90_2051"/>
<reference evidence="6" key="2">
    <citation type="submission" date="2015-02" db="EMBL/GenBank/DDBJ databases">
        <title>Physiological reanalysis, assessment of diazotrophy, and genome sequences of multiple isolates of Streptomyces thermoautotrophicus.</title>
        <authorList>
            <person name="MacKellar D.C."/>
            <person name="Lieber L."/>
            <person name="Norman J."/>
            <person name="Bolger A."/>
            <person name="Tobin C."/>
            <person name="Murray J.W."/>
            <person name="Friesen M."/>
            <person name="Prell J."/>
        </authorList>
    </citation>
    <scope>NUCLEOTIDE SEQUENCE [LARGE SCALE GENOMIC DNA]</scope>
    <source>
        <strain evidence="6">UBT1</strain>
    </source>
</reference>
<dbReference type="PROSITE" id="PS50943">
    <property type="entry name" value="HTH_CROC1"/>
    <property type="match status" value="1"/>
</dbReference>
<dbReference type="PATRIC" id="fig|1469144.10.peg.2225"/>
<dbReference type="EMBL" id="JYIJ01000017">
    <property type="protein sequence ID" value="KWX03455.1"/>
    <property type="molecule type" value="Genomic_DNA"/>
</dbReference>
<dbReference type="SUPFAM" id="SSF47413">
    <property type="entry name" value="lambda repressor-like DNA-binding domains"/>
    <property type="match status" value="1"/>
</dbReference>
<dbReference type="EMBL" id="LAXD01000001">
    <property type="protein sequence ID" value="KWX01023.1"/>
    <property type="molecule type" value="Genomic_DNA"/>
</dbReference>
<dbReference type="GO" id="GO:0003677">
    <property type="term" value="F:DNA binding"/>
    <property type="evidence" value="ECO:0007669"/>
    <property type="project" value="InterPro"/>
</dbReference>
<dbReference type="RefSeq" id="WP_066887116.1">
    <property type="nucleotide sequence ID" value="NZ_JYIJ01000017.1"/>
</dbReference>
<dbReference type="OrthoDB" id="3504495at2"/>
<evidence type="ECO:0000313" key="6">
    <source>
        <dbReference type="Proteomes" id="UP000070598"/>
    </source>
</evidence>
<accession>A0A132MT48</accession>
<dbReference type="Proteomes" id="UP000070598">
    <property type="component" value="Unassembled WGS sequence"/>
</dbReference>
<comment type="caution">
    <text evidence="2">The sequence shown here is derived from an EMBL/GenBank/DDBJ whole genome shotgun (WGS) entry which is preliminary data.</text>
</comment>
<dbReference type="AlphaFoldDB" id="A0A132MT48"/>
<keyword evidence="5" id="KW-1185">Reference proteome</keyword>
<evidence type="ECO:0000313" key="5">
    <source>
        <dbReference type="Proteomes" id="UP000070188"/>
    </source>
</evidence>
<dbReference type="Gene3D" id="1.10.260.40">
    <property type="entry name" value="lambda repressor-like DNA-binding domains"/>
    <property type="match status" value="1"/>
</dbReference>